<name>A0A914H8U7_GLORO</name>
<protein>
    <submittedName>
        <fullName evidence="3">Uncharacterized protein</fullName>
    </submittedName>
</protein>
<evidence type="ECO:0000313" key="3">
    <source>
        <dbReference type="WBParaSite" id="Gr19_v10_g15275.t1"/>
    </source>
</evidence>
<dbReference type="AlphaFoldDB" id="A0A914H8U7"/>
<feature type="region of interest" description="Disordered" evidence="1">
    <location>
        <begin position="158"/>
        <end position="192"/>
    </location>
</feature>
<feature type="compositionally biased region" description="Basic and acidic residues" evidence="1">
    <location>
        <begin position="159"/>
        <end position="170"/>
    </location>
</feature>
<organism evidence="2 3">
    <name type="scientific">Globodera rostochiensis</name>
    <name type="common">Golden nematode worm</name>
    <name type="synonym">Heterodera rostochiensis</name>
    <dbReference type="NCBI Taxonomy" id="31243"/>
    <lineage>
        <taxon>Eukaryota</taxon>
        <taxon>Metazoa</taxon>
        <taxon>Ecdysozoa</taxon>
        <taxon>Nematoda</taxon>
        <taxon>Chromadorea</taxon>
        <taxon>Rhabditida</taxon>
        <taxon>Tylenchina</taxon>
        <taxon>Tylenchomorpha</taxon>
        <taxon>Tylenchoidea</taxon>
        <taxon>Heteroderidae</taxon>
        <taxon>Heteroderinae</taxon>
        <taxon>Globodera</taxon>
    </lineage>
</organism>
<feature type="region of interest" description="Disordered" evidence="1">
    <location>
        <begin position="37"/>
        <end position="56"/>
    </location>
</feature>
<accession>A0A914H8U7</accession>
<feature type="compositionally biased region" description="Polar residues" evidence="1">
    <location>
        <begin position="173"/>
        <end position="192"/>
    </location>
</feature>
<reference evidence="3" key="1">
    <citation type="submission" date="2022-11" db="UniProtKB">
        <authorList>
            <consortium name="WormBaseParasite"/>
        </authorList>
    </citation>
    <scope>IDENTIFICATION</scope>
</reference>
<dbReference type="WBParaSite" id="Gr19_v10_g15275.t1">
    <property type="protein sequence ID" value="Gr19_v10_g15275.t1"/>
    <property type="gene ID" value="Gr19_v10_g15275"/>
</dbReference>
<evidence type="ECO:0000313" key="2">
    <source>
        <dbReference type="Proteomes" id="UP000887572"/>
    </source>
</evidence>
<proteinExistence type="predicted"/>
<dbReference type="Proteomes" id="UP000887572">
    <property type="component" value="Unplaced"/>
</dbReference>
<keyword evidence="2" id="KW-1185">Reference proteome</keyword>
<sequence length="192" mass="21331">MLLGPLSEETRTVLQAMMSTLAGSFNSLQEALKARDDNSISAQPPTQSIPNSDDEAHERARSIVIIGLPEQQSSVPSERVQGDRKLVTDVLDRLGVENSPVSIYRMGRPPNPASKGPRLVKIIFSASRFQHHCLGGWKRVRQQIRATPGLNRLIIRPSMTKEAREAEKMVRARNTQNPGQDARNSTEQQSKN</sequence>
<feature type="compositionally biased region" description="Polar residues" evidence="1">
    <location>
        <begin position="39"/>
        <end position="51"/>
    </location>
</feature>
<evidence type="ECO:0000256" key="1">
    <source>
        <dbReference type="SAM" id="MobiDB-lite"/>
    </source>
</evidence>